<feature type="compositionally biased region" description="Basic and acidic residues" evidence="1">
    <location>
        <begin position="101"/>
        <end position="130"/>
    </location>
</feature>
<sequence length="285" mass="30667">MYSNSAPDSPATAASRIGTMPTAASPVSTEMQLRPDHGDAGKEPLDSTQGPHSILIESLLSRASLVVQCYESDQAHDPRVDHLQFRWTQGCTLQEETFSDLNEKHGPTVRSGEQRQKASSESPRCKDEVHPGGTPPFCGPEVAEHPRSGGRGGERGWCLFLPNVPESENIRPRKFSGPYAIMKERQFRQVLVTFPERSAVAQLGSDGGKTESLQRDSGWDLLNTAEQLPDWKVLGLSKGIKAVLSPPTLPKNGEETGIPGGLAVKSPPAAAGDTGPRRSLTPQSS</sequence>
<feature type="region of interest" description="Disordered" evidence="1">
    <location>
        <begin position="99"/>
        <end position="149"/>
    </location>
</feature>
<proteinExistence type="predicted"/>
<dbReference type="EMBL" id="JAEMGP010000011">
    <property type="protein sequence ID" value="KAG5202808.1"/>
    <property type="molecule type" value="Genomic_DNA"/>
</dbReference>
<protein>
    <submittedName>
        <fullName evidence="2">Uncharacterized protein</fullName>
    </submittedName>
</protein>
<accession>A0A835ZXC7</accession>
<dbReference type="Proteomes" id="UP000664991">
    <property type="component" value="Unassembled WGS sequence"/>
</dbReference>
<feature type="compositionally biased region" description="Basic and acidic residues" evidence="1">
    <location>
        <begin position="33"/>
        <end position="45"/>
    </location>
</feature>
<organism evidence="2 3">
    <name type="scientific">Ovis aries</name>
    <name type="common">Sheep</name>
    <dbReference type="NCBI Taxonomy" id="9940"/>
    <lineage>
        <taxon>Eukaryota</taxon>
        <taxon>Metazoa</taxon>
        <taxon>Chordata</taxon>
        <taxon>Craniata</taxon>
        <taxon>Vertebrata</taxon>
        <taxon>Euteleostomi</taxon>
        <taxon>Mammalia</taxon>
        <taxon>Eutheria</taxon>
        <taxon>Laurasiatheria</taxon>
        <taxon>Artiodactyla</taxon>
        <taxon>Ruminantia</taxon>
        <taxon>Pecora</taxon>
        <taxon>Bovidae</taxon>
        <taxon>Caprinae</taxon>
        <taxon>Ovis</taxon>
    </lineage>
</organism>
<evidence type="ECO:0000256" key="1">
    <source>
        <dbReference type="SAM" id="MobiDB-lite"/>
    </source>
</evidence>
<evidence type="ECO:0000313" key="3">
    <source>
        <dbReference type="Proteomes" id="UP000664991"/>
    </source>
</evidence>
<feature type="region of interest" description="Disordered" evidence="1">
    <location>
        <begin position="1"/>
        <end position="50"/>
    </location>
</feature>
<dbReference type="AlphaFoldDB" id="A0A835ZXC7"/>
<gene>
    <name evidence="2" type="ORF">JEQ12_002391</name>
</gene>
<evidence type="ECO:0000313" key="2">
    <source>
        <dbReference type="EMBL" id="KAG5202808.1"/>
    </source>
</evidence>
<reference evidence="2 3" key="1">
    <citation type="submission" date="2020-12" db="EMBL/GenBank/DDBJ databases">
        <title>De novo assembly of Tibetan sheep genome.</title>
        <authorList>
            <person name="Li X."/>
        </authorList>
    </citation>
    <scope>NUCLEOTIDE SEQUENCE [LARGE SCALE GENOMIC DNA]</scope>
    <source>
        <tissue evidence="2">Heart</tissue>
    </source>
</reference>
<feature type="region of interest" description="Disordered" evidence="1">
    <location>
        <begin position="243"/>
        <end position="285"/>
    </location>
</feature>
<name>A0A835ZXC7_SHEEP</name>
<comment type="caution">
    <text evidence="2">The sequence shown here is derived from an EMBL/GenBank/DDBJ whole genome shotgun (WGS) entry which is preliminary data.</text>
</comment>